<gene>
    <name evidence="6" type="ORF">IAB77_09110</name>
</gene>
<dbReference type="Gene3D" id="3.40.50.300">
    <property type="entry name" value="P-loop containing nucleotide triphosphate hydrolases"/>
    <property type="match status" value="1"/>
</dbReference>
<evidence type="ECO:0000313" key="6">
    <source>
        <dbReference type="EMBL" id="HIQ79397.1"/>
    </source>
</evidence>
<feature type="domain" description="ABC transporter" evidence="5">
    <location>
        <begin position="2"/>
        <end position="227"/>
    </location>
</feature>
<keyword evidence="4 6" id="KW-0067">ATP-binding</keyword>
<dbReference type="PANTHER" id="PTHR43776">
    <property type="entry name" value="TRANSPORT ATP-BINDING PROTEIN"/>
    <property type="match status" value="1"/>
</dbReference>
<dbReference type="InterPro" id="IPR017871">
    <property type="entry name" value="ABC_transporter-like_CS"/>
</dbReference>
<dbReference type="InterPro" id="IPR027417">
    <property type="entry name" value="P-loop_NTPase"/>
</dbReference>
<reference evidence="6" key="2">
    <citation type="journal article" date="2021" name="PeerJ">
        <title>Extensive microbial diversity within the chicken gut microbiome revealed by metagenomics and culture.</title>
        <authorList>
            <person name="Gilroy R."/>
            <person name="Ravi A."/>
            <person name="Getino M."/>
            <person name="Pursley I."/>
            <person name="Horton D.L."/>
            <person name="Alikhan N.F."/>
            <person name="Baker D."/>
            <person name="Gharbi K."/>
            <person name="Hall N."/>
            <person name="Watson M."/>
            <person name="Adriaenssens E.M."/>
            <person name="Foster-Nyarko E."/>
            <person name="Jarju S."/>
            <person name="Secka A."/>
            <person name="Antonio M."/>
            <person name="Oren A."/>
            <person name="Chaudhuri R.R."/>
            <person name="La Ragione R."/>
            <person name="Hildebrand F."/>
            <person name="Pallen M.J."/>
        </authorList>
    </citation>
    <scope>NUCLEOTIDE SEQUENCE</scope>
    <source>
        <strain evidence="6">ChiBcolR7-354</strain>
    </source>
</reference>
<dbReference type="AlphaFoldDB" id="A0A9D0ZFY2"/>
<evidence type="ECO:0000256" key="3">
    <source>
        <dbReference type="ARBA" id="ARBA00022741"/>
    </source>
</evidence>
<dbReference type="PROSITE" id="PS50893">
    <property type="entry name" value="ABC_TRANSPORTER_2"/>
    <property type="match status" value="1"/>
</dbReference>
<proteinExistence type="inferred from homology"/>
<organism evidence="6 7">
    <name type="scientific">Candidatus Scatomorpha intestinavium</name>
    <dbReference type="NCBI Taxonomy" id="2840922"/>
    <lineage>
        <taxon>Bacteria</taxon>
        <taxon>Bacillati</taxon>
        <taxon>Bacillota</taxon>
        <taxon>Clostridia</taxon>
        <taxon>Eubacteriales</taxon>
        <taxon>Candidatus Scatomorpha</taxon>
    </lineage>
</organism>
<protein>
    <submittedName>
        <fullName evidence="6">ATP-binding cassette domain-containing protein</fullName>
    </submittedName>
</protein>
<keyword evidence="2" id="KW-0813">Transport</keyword>
<evidence type="ECO:0000256" key="4">
    <source>
        <dbReference type="ARBA" id="ARBA00022840"/>
    </source>
</evidence>
<evidence type="ECO:0000256" key="2">
    <source>
        <dbReference type="ARBA" id="ARBA00022448"/>
    </source>
</evidence>
<sequence>MIHIEKLSKSFAGKPVLEDVTLDIHSGETVGIYGRSGIGKSTLAKILCGVLRPDAGTVYLDGEALCAPGMAYDRAAGLRIQMVYQQPYASLDPGQKLISGFRELIRYHRLAPGRKAADELTIRLISEVGLEPDILSHLPRQISGGEAQRIAIARCLLLSPRLLILDEATSMLDVSTQANVLALVRRITAGTCGAIMLISHDLELVEHVCGRIYMFDGNHSLKECKRT</sequence>
<reference evidence="6" key="1">
    <citation type="submission" date="2020-10" db="EMBL/GenBank/DDBJ databases">
        <authorList>
            <person name="Gilroy R."/>
        </authorList>
    </citation>
    <scope>NUCLEOTIDE SEQUENCE</scope>
    <source>
        <strain evidence="6">ChiBcolR7-354</strain>
    </source>
</reference>
<dbReference type="GO" id="GO:0005524">
    <property type="term" value="F:ATP binding"/>
    <property type="evidence" value="ECO:0007669"/>
    <property type="project" value="UniProtKB-KW"/>
</dbReference>
<accession>A0A9D0ZFY2</accession>
<dbReference type="InterPro" id="IPR003439">
    <property type="entry name" value="ABC_transporter-like_ATP-bd"/>
</dbReference>
<dbReference type="GO" id="GO:0055085">
    <property type="term" value="P:transmembrane transport"/>
    <property type="evidence" value="ECO:0007669"/>
    <property type="project" value="UniProtKB-ARBA"/>
</dbReference>
<evidence type="ECO:0000256" key="1">
    <source>
        <dbReference type="ARBA" id="ARBA00005417"/>
    </source>
</evidence>
<evidence type="ECO:0000259" key="5">
    <source>
        <dbReference type="PROSITE" id="PS50893"/>
    </source>
</evidence>
<dbReference type="SMART" id="SM00382">
    <property type="entry name" value="AAA"/>
    <property type="match status" value="1"/>
</dbReference>
<evidence type="ECO:0000313" key="7">
    <source>
        <dbReference type="Proteomes" id="UP000824262"/>
    </source>
</evidence>
<keyword evidence="3" id="KW-0547">Nucleotide-binding</keyword>
<dbReference type="PANTHER" id="PTHR43776:SF7">
    <property type="entry name" value="D,D-DIPEPTIDE TRANSPORT ATP-BINDING PROTEIN DDPF-RELATED"/>
    <property type="match status" value="1"/>
</dbReference>
<comment type="similarity">
    <text evidence="1">Belongs to the ABC transporter superfamily.</text>
</comment>
<dbReference type="EMBL" id="DVGA01000101">
    <property type="protein sequence ID" value="HIQ79397.1"/>
    <property type="molecule type" value="Genomic_DNA"/>
</dbReference>
<dbReference type="Proteomes" id="UP000824262">
    <property type="component" value="Unassembled WGS sequence"/>
</dbReference>
<dbReference type="InterPro" id="IPR003593">
    <property type="entry name" value="AAA+_ATPase"/>
</dbReference>
<dbReference type="GO" id="GO:0016887">
    <property type="term" value="F:ATP hydrolysis activity"/>
    <property type="evidence" value="ECO:0007669"/>
    <property type="project" value="InterPro"/>
</dbReference>
<name>A0A9D0ZFY2_9FIRM</name>
<comment type="caution">
    <text evidence="6">The sequence shown here is derived from an EMBL/GenBank/DDBJ whole genome shotgun (WGS) entry which is preliminary data.</text>
</comment>
<dbReference type="InterPro" id="IPR050319">
    <property type="entry name" value="ABC_transp_ATP-bind"/>
</dbReference>
<dbReference type="PROSITE" id="PS00211">
    <property type="entry name" value="ABC_TRANSPORTER_1"/>
    <property type="match status" value="1"/>
</dbReference>
<dbReference type="SUPFAM" id="SSF52540">
    <property type="entry name" value="P-loop containing nucleoside triphosphate hydrolases"/>
    <property type="match status" value="1"/>
</dbReference>
<dbReference type="Pfam" id="PF00005">
    <property type="entry name" value="ABC_tran"/>
    <property type="match status" value="1"/>
</dbReference>